<dbReference type="Pfam" id="PF01381">
    <property type="entry name" value="HTH_3"/>
    <property type="match status" value="1"/>
</dbReference>
<dbReference type="KEGG" id="ccel:CCDG5_1192"/>
<dbReference type="SMART" id="SM00530">
    <property type="entry name" value="HTH_XRE"/>
    <property type="match status" value="1"/>
</dbReference>
<dbReference type="OrthoDB" id="6315255at2"/>
<gene>
    <name evidence="3" type="ORF">CCDG5_1192</name>
</gene>
<dbReference type="PANTHER" id="PTHR46558:SF11">
    <property type="entry name" value="HTH-TYPE TRANSCRIPTIONAL REGULATOR XRE"/>
    <property type="match status" value="1"/>
</dbReference>
<dbReference type="AlphaFoldDB" id="A0A078KP50"/>
<evidence type="ECO:0000313" key="3">
    <source>
        <dbReference type="EMBL" id="CDZ24307.1"/>
    </source>
</evidence>
<evidence type="ECO:0000259" key="2">
    <source>
        <dbReference type="PROSITE" id="PS50943"/>
    </source>
</evidence>
<organism evidence="3 4">
    <name type="scientific">[Clostridium] cellulosi</name>
    <dbReference type="NCBI Taxonomy" id="29343"/>
    <lineage>
        <taxon>Bacteria</taxon>
        <taxon>Bacillati</taxon>
        <taxon>Bacillota</taxon>
        <taxon>Clostridia</taxon>
        <taxon>Eubacteriales</taxon>
        <taxon>Oscillospiraceae</taxon>
        <taxon>Oscillospiraceae incertae sedis</taxon>
    </lineage>
</organism>
<keyword evidence="1" id="KW-0238">DNA-binding</keyword>
<dbReference type="Proteomes" id="UP000032431">
    <property type="component" value="Chromosome I"/>
</dbReference>
<dbReference type="PANTHER" id="PTHR46558">
    <property type="entry name" value="TRACRIPTIONAL REGULATORY PROTEIN-RELATED-RELATED"/>
    <property type="match status" value="1"/>
</dbReference>
<keyword evidence="4" id="KW-1185">Reference proteome</keyword>
<reference evidence="4" key="1">
    <citation type="submission" date="2014-07" db="EMBL/GenBank/DDBJ databases">
        <authorList>
            <person name="Wibberg D."/>
        </authorList>
    </citation>
    <scope>NUCLEOTIDE SEQUENCE [LARGE SCALE GENOMIC DNA]</scope>
    <source>
        <strain evidence="4">DG5</strain>
    </source>
</reference>
<dbReference type="Gene3D" id="1.10.260.40">
    <property type="entry name" value="lambda repressor-like DNA-binding domains"/>
    <property type="match status" value="1"/>
</dbReference>
<dbReference type="PROSITE" id="PS50943">
    <property type="entry name" value="HTH_CROC1"/>
    <property type="match status" value="1"/>
</dbReference>
<dbReference type="InterPro" id="IPR001387">
    <property type="entry name" value="Cro/C1-type_HTH"/>
</dbReference>
<dbReference type="HOGENOM" id="CLU_959580_0_0_9"/>
<evidence type="ECO:0000313" key="4">
    <source>
        <dbReference type="Proteomes" id="UP000032431"/>
    </source>
</evidence>
<protein>
    <submittedName>
        <fullName evidence="3">Helix-turn-helix domain-containing protein</fullName>
    </submittedName>
</protein>
<name>A0A078KP50_9FIRM</name>
<accession>A0A078KP50</accession>
<evidence type="ECO:0000256" key="1">
    <source>
        <dbReference type="ARBA" id="ARBA00023125"/>
    </source>
</evidence>
<dbReference type="STRING" id="29343.CCDG5_1192"/>
<dbReference type="PATRIC" id="fig|29343.3.peg.1252"/>
<dbReference type="GO" id="GO:0003677">
    <property type="term" value="F:DNA binding"/>
    <property type="evidence" value="ECO:0007669"/>
    <property type="project" value="UniProtKB-KW"/>
</dbReference>
<sequence length="295" mass="33012">MTFAEKLKNARKNAGMSQEALAEKLGVSRQAVTKWETERGIPDIDNLITISNLFGISVDEFLSQEKEAAVRKGYLYESKTEYDIDGRKRFDMKLGGASSLFVTSTDSEKVLVRLASNEIATLETDFNVRIDDIKGRIDVDVNRYNKMTEAKAKEGLFIEVLLPNKYLSHVELESNCDELHINNLACEQVEFRGKANKVFLESVEAALELDCNIDMDIKIVDFTGSLEINQITSTSRLTVPENFPFRALVKGFSNSVIYESNGEVVEDFSDANAENIVELNGIKSELLICRGKAVN</sequence>
<dbReference type="EMBL" id="LM995447">
    <property type="protein sequence ID" value="CDZ24307.1"/>
    <property type="molecule type" value="Genomic_DNA"/>
</dbReference>
<feature type="domain" description="HTH cro/C1-type" evidence="2">
    <location>
        <begin position="7"/>
        <end position="61"/>
    </location>
</feature>
<proteinExistence type="predicted"/>
<dbReference type="InterPro" id="IPR010982">
    <property type="entry name" value="Lambda_DNA-bd_dom_sf"/>
</dbReference>
<dbReference type="SUPFAM" id="SSF47413">
    <property type="entry name" value="lambda repressor-like DNA-binding domains"/>
    <property type="match status" value="1"/>
</dbReference>
<dbReference type="CDD" id="cd00093">
    <property type="entry name" value="HTH_XRE"/>
    <property type="match status" value="1"/>
</dbReference>